<feature type="compositionally biased region" description="Polar residues" evidence="1">
    <location>
        <begin position="1"/>
        <end position="11"/>
    </location>
</feature>
<evidence type="ECO:0008006" key="4">
    <source>
        <dbReference type="Google" id="ProtNLM"/>
    </source>
</evidence>
<sequence length="381" mass="42711">MTSDPPQSTDDSWADAEFFSDEEESTTNAQGWRSFDKSGGHIRSASPSIRSERSTSSDEPAPSYSHGDFKGLKIKFESEDGQRTWTEPAHLFTEDSPLFNNVVEHDRGVEIFNPDPISKLPGLKRHPIRKLNKGPGERLKYRLEGVTPFDFDSLMVGLRPKLGQEIPYERLCPMLVLATDWAFESIRNYTIAALSKHEDLPIPRILIARRARVPQWLLDPYVTLSTRMTPLSKYEAKALGIDSVLKISDARAKVLERRLSLIAGPRPGTFLNRWTFFHSNCWMVASAAWRKALTETKYHKPPRLNGPRTTTAMQAMQAALQDQAQKPGDGRRLCAGCQATNGLAEWLNLSADSVLVRRYLKAAIGSEVELWAKPSNTSGTT</sequence>
<dbReference type="OrthoDB" id="2367075at2759"/>
<reference evidence="3" key="2">
    <citation type="submission" date="2015-01" db="EMBL/GenBank/DDBJ databases">
        <title>Evolutionary Origins and Diversification of the Mycorrhizal Mutualists.</title>
        <authorList>
            <consortium name="DOE Joint Genome Institute"/>
            <consortium name="Mycorrhizal Genomics Consortium"/>
            <person name="Kohler A."/>
            <person name="Kuo A."/>
            <person name="Nagy L.G."/>
            <person name="Floudas D."/>
            <person name="Copeland A."/>
            <person name="Barry K.W."/>
            <person name="Cichocki N."/>
            <person name="Veneault-Fourrey C."/>
            <person name="LaButti K."/>
            <person name="Lindquist E.A."/>
            <person name="Lipzen A."/>
            <person name="Lundell T."/>
            <person name="Morin E."/>
            <person name="Murat C."/>
            <person name="Riley R."/>
            <person name="Ohm R."/>
            <person name="Sun H."/>
            <person name="Tunlid A."/>
            <person name="Henrissat B."/>
            <person name="Grigoriev I.V."/>
            <person name="Hibbett D.S."/>
            <person name="Martin F."/>
        </authorList>
    </citation>
    <scope>NUCLEOTIDE SEQUENCE [LARGE SCALE GENOMIC DNA]</scope>
    <source>
        <strain evidence="3">MUT 4182</strain>
    </source>
</reference>
<protein>
    <recommendedName>
        <fullName evidence="4">BTB domain-containing protein</fullName>
    </recommendedName>
</protein>
<keyword evidence="3" id="KW-1185">Reference proteome</keyword>
<dbReference type="HOGENOM" id="CLU_726022_0_0_1"/>
<evidence type="ECO:0000313" key="3">
    <source>
        <dbReference type="Proteomes" id="UP000054248"/>
    </source>
</evidence>
<dbReference type="Proteomes" id="UP000054248">
    <property type="component" value="Unassembled WGS sequence"/>
</dbReference>
<dbReference type="EMBL" id="KN823142">
    <property type="protein sequence ID" value="KIO21294.1"/>
    <property type="molecule type" value="Genomic_DNA"/>
</dbReference>
<proteinExistence type="predicted"/>
<evidence type="ECO:0000256" key="1">
    <source>
        <dbReference type="SAM" id="MobiDB-lite"/>
    </source>
</evidence>
<evidence type="ECO:0000313" key="2">
    <source>
        <dbReference type="EMBL" id="KIO21294.1"/>
    </source>
</evidence>
<feature type="compositionally biased region" description="Acidic residues" evidence="1">
    <location>
        <begin position="12"/>
        <end position="25"/>
    </location>
</feature>
<organism evidence="2 3">
    <name type="scientific">Tulasnella calospora MUT 4182</name>
    <dbReference type="NCBI Taxonomy" id="1051891"/>
    <lineage>
        <taxon>Eukaryota</taxon>
        <taxon>Fungi</taxon>
        <taxon>Dikarya</taxon>
        <taxon>Basidiomycota</taxon>
        <taxon>Agaricomycotina</taxon>
        <taxon>Agaricomycetes</taxon>
        <taxon>Cantharellales</taxon>
        <taxon>Tulasnellaceae</taxon>
        <taxon>Tulasnella</taxon>
    </lineage>
</organism>
<feature type="region of interest" description="Disordered" evidence="1">
    <location>
        <begin position="1"/>
        <end position="70"/>
    </location>
</feature>
<name>A0A0C3QAR6_9AGAM</name>
<dbReference type="AlphaFoldDB" id="A0A0C3QAR6"/>
<accession>A0A0C3QAR6</accession>
<gene>
    <name evidence="2" type="ORF">M407DRAFT_29071</name>
</gene>
<reference evidence="2 3" key="1">
    <citation type="submission" date="2014-04" db="EMBL/GenBank/DDBJ databases">
        <authorList>
            <consortium name="DOE Joint Genome Institute"/>
            <person name="Kuo A."/>
            <person name="Girlanda M."/>
            <person name="Perotto S."/>
            <person name="Kohler A."/>
            <person name="Nagy L.G."/>
            <person name="Floudas D."/>
            <person name="Copeland A."/>
            <person name="Barry K.W."/>
            <person name="Cichocki N."/>
            <person name="Veneault-Fourrey C."/>
            <person name="LaButti K."/>
            <person name="Lindquist E.A."/>
            <person name="Lipzen A."/>
            <person name="Lundell T."/>
            <person name="Morin E."/>
            <person name="Murat C."/>
            <person name="Sun H."/>
            <person name="Tunlid A."/>
            <person name="Henrissat B."/>
            <person name="Grigoriev I.V."/>
            <person name="Hibbett D.S."/>
            <person name="Martin F."/>
            <person name="Nordberg H.P."/>
            <person name="Cantor M.N."/>
            <person name="Hua S.X."/>
        </authorList>
    </citation>
    <scope>NUCLEOTIDE SEQUENCE [LARGE SCALE GENOMIC DNA]</scope>
    <source>
        <strain evidence="2 3">MUT 4182</strain>
    </source>
</reference>